<proteinExistence type="predicted"/>
<organism evidence="1 2">
    <name type="scientific">Araneus ventricosus</name>
    <name type="common">Orbweaver spider</name>
    <name type="synonym">Epeira ventricosa</name>
    <dbReference type="NCBI Taxonomy" id="182803"/>
    <lineage>
        <taxon>Eukaryota</taxon>
        <taxon>Metazoa</taxon>
        <taxon>Ecdysozoa</taxon>
        <taxon>Arthropoda</taxon>
        <taxon>Chelicerata</taxon>
        <taxon>Arachnida</taxon>
        <taxon>Araneae</taxon>
        <taxon>Araneomorphae</taxon>
        <taxon>Entelegynae</taxon>
        <taxon>Araneoidea</taxon>
        <taxon>Araneidae</taxon>
        <taxon>Araneus</taxon>
    </lineage>
</organism>
<evidence type="ECO:0000313" key="1">
    <source>
        <dbReference type="EMBL" id="GBN18647.1"/>
    </source>
</evidence>
<dbReference type="EMBL" id="BGPR01120428">
    <property type="protein sequence ID" value="GBN18647.1"/>
    <property type="molecule type" value="Genomic_DNA"/>
</dbReference>
<gene>
    <name evidence="1" type="ORF">AVEN_40158_1</name>
</gene>
<name>A0A4Y2LYZ0_ARAVE</name>
<reference evidence="1 2" key="1">
    <citation type="journal article" date="2019" name="Sci. Rep.">
        <title>Orb-weaving spider Araneus ventricosus genome elucidates the spidroin gene catalogue.</title>
        <authorList>
            <person name="Kono N."/>
            <person name="Nakamura H."/>
            <person name="Ohtoshi R."/>
            <person name="Moran D.A.P."/>
            <person name="Shinohara A."/>
            <person name="Yoshida Y."/>
            <person name="Fujiwara M."/>
            <person name="Mori M."/>
            <person name="Tomita M."/>
            <person name="Arakawa K."/>
        </authorList>
    </citation>
    <scope>NUCLEOTIDE SEQUENCE [LARGE SCALE GENOMIC DNA]</scope>
</reference>
<accession>A0A4Y2LYZ0</accession>
<dbReference type="AlphaFoldDB" id="A0A4Y2LYZ0"/>
<comment type="caution">
    <text evidence="1">The sequence shown here is derived from an EMBL/GenBank/DDBJ whole genome shotgun (WGS) entry which is preliminary data.</text>
</comment>
<dbReference type="OrthoDB" id="6469159at2759"/>
<keyword evidence="2" id="KW-1185">Reference proteome</keyword>
<sequence length="144" mass="16780">MANETYLLNKTGSIPSFELCGEKGWHDLIMFKGNSIINSCSWEVINDYTHSDHKCIKTDLKVQQTVHSYLRFKTGYSGHHKMIRIIPSEKVPFQQQAIQDSENHEQLNSATEKLQLEIFKACKSSYKFKKVRTAIKNTWWNINL</sequence>
<evidence type="ECO:0000313" key="2">
    <source>
        <dbReference type="Proteomes" id="UP000499080"/>
    </source>
</evidence>
<protein>
    <recommendedName>
        <fullName evidence="3">Endonuclease/exonuclease/phosphatase domain-containing protein</fullName>
    </recommendedName>
</protein>
<dbReference type="Proteomes" id="UP000499080">
    <property type="component" value="Unassembled WGS sequence"/>
</dbReference>
<evidence type="ECO:0008006" key="3">
    <source>
        <dbReference type="Google" id="ProtNLM"/>
    </source>
</evidence>